<reference evidence="3 4" key="1">
    <citation type="submission" date="2018-06" db="EMBL/GenBank/DDBJ databases">
        <authorList>
            <consortium name="Pathogen Informatics"/>
            <person name="Doyle S."/>
        </authorList>
    </citation>
    <scope>NUCLEOTIDE SEQUENCE [LARGE SCALE GENOMIC DNA]</scope>
    <source>
        <strain evidence="3 4">NCTC13456</strain>
    </source>
</reference>
<dbReference type="CDD" id="cd00885">
    <property type="entry name" value="cinA"/>
    <property type="match status" value="1"/>
</dbReference>
<evidence type="ECO:0000259" key="2">
    <source>
        <dbReference type="SMART" id="SM00852"/>
    </source>
</evidence>
<accession>A0A376GF62</accession>
<dbReference type="Pfam" id="PF00994">
    <property type="entry name" value="MoCF_biosynth"/>
    <property type="match status" value="1"/>
</dbReference>
<dbReference type="NCBIfam" id="TIGR00200">
    <property type="entry name" value="cinA_nterm"/>
    <property type="match status" value="1"/>
</dbReference>
<dbReference type="InterPro" id="IPR001453">
    <property type="entry name" value="MoaB/Mog_dom"/>
</dbReference>
<dbReference type="InterPro" id="IPR036425">
    <property type="entry name" value="MoaB/Mog-like_dom_sf"/>
</dbReference>
<dbReference type="InterPro" id="IPR008136">
    <property type="entry name" value="CinA_C"/>
</dbReference>
<dbReference type="InterPro" id="IPR008135">
    <property type="entry name" value="Competence-induced_CinA"/>
</dbReference>
<dbReference type="STRING" id="343874.GCA_000805695_02526"/>
<evidence type="ECO:0000313" key="3">
    <source>
        <dbReference type="EMBL" id="STD59495.1"/>
    </source>
</evidence>
<dbReference type="SUPFAM" id="SSF53218">
    <property type="entry name" value="Molybdenum cofactor biosynthesis proteins"/>
    <property type="match status" value="1"/>
</dbReference>
<dbReference type="SUPFAM" id="SSF142433">
    <property type="entry name" value="CinA-like"/>
    <property type="match status" value="1"/>
</dbReference>
<organism evidence="3 4">
    <name type="scientific">Empedobacter falsenii</name>
    <dbReference type="NCBI Taxonomy" id="343874"/>
    <lineage>
        <taxon>Bacteria</taxon>
        <taxon>Pseudomonadati</taxon>
        <taxon>Bacteroidota</taxon>
        <taxon>Flavobacteriia</taxon>
        <taxon>Flavobacteriales</taxon>
        <taxon>Weeksellaceae</taxon>
        <taxon>Empedobacter</taxon>
    </lineage>
</organism>
<dbReference type="InterPro" id="IPR050101">
    <property type="entry name" value="CinA"/>
</dbReference>
<dbReference type="HAMAP" id="MF_00226_B">
    <property type="entry name" value="CinA_B"/>
    <property type="match status" value="1"/>
</dbReference>
<dbReference type="PANTHER" id="PTHR13939">
    <property type="entry name" value="NICOTINAMIDE-NUCLEOTIDE AMIDOHYDROLASE PNCC"/>
    <property type="match status" value="1"/>
</dbReference>
<evidence type="ECO:0000256" key="1">
    <source>
        <dbReference type="HAMAP-Rule" id="MF_00226"/>
    </source>
</evidence>
<proteinExistence type="inferred from homology"/>
<dbReference type="Gene3D" id="3.90.950.20">
    <property type="entry name" value="CinA-like"/>
    <property type="match status" value="1"/>
</dbReference>
<dbReference type="EMBL" id="UFXS01000001">
    <property type="protein sequence ID" value="STD59495.1"/>
    <property type="molecule type" value="Genomic_DNA"/>
</dbReference>
<dbReference type="NCBIfam" id="TIGR00199">
    <property type="entry name" value="PncC_domain"/>
    <property type="match status" value="1"/>
</dbReference>
<protein>
    <recommendedName>
        <fullName evidence="1">CinA-like protein</fullName>
    </recommendedName>
</protein>
<dbReference type="InterPro" id="IPR036653">
    <property type="entry name" value="CinA-like_C"/>
</dbReference>
<name>A0A376GF62_9FLAO</name>
<dbReference type="Gene3D" id="3.40.980.10">
    <property type="entry name" value="MoaB/Mog-like domain"/>
    <property type="match status" value="1"/>
</dbReference>
<feature type="domain" description="MoaB/Mog" evidence="2">
    <location>
        <begin position="20"/>
        <end position="189"/>
    </location>
</feature>
<gene>
    <name evidence="3" type="primary">yfaY</name>
    <name evidence="3" type="ORF">NCTC13456_03151</name>
</gene>
<dbReference type="PIRSF" id="PIRSF006728">
    <property type="entry name" value="CinA"/>
    <property type="match status" value="1"/>
</dbReference>
<dbReference type="Proteomes" id="UP000254737">
    <property type="component" value="Unassembled WGS sequence"/>
</dbReference>
<comment type="similarity">
    <text evidence="1">Belongs to the CinA family.</text>
</comment>
<dbReference type="PANTHER" id="PTHR13939:SF0">
    <property type="entry name" value="NMN AMIDOHYDROLASE-LIKE PROTEIN YFAY"/>
    <property type="match status" value="1"/>
</dbReference>
<sequence length="433" mass="48379">MKSNLLNFKQVFLYMKIKATLLTIGDEILIGQIVDTNSAFIAKQLNTIGIEVEEIISVQDEMSHIIEAFERGISKSDIVIVTGGLGPTKDDKTKAALCQFLNCELVKEPKVLENIVQLFVARGYSKELNNLNQDQALIPKKSIFIQNKYGTAPCLWTEIENKIIINLPGVPFEMKGLIRDEIIPKLQDQFQSETIVHHDILVSGIPESDLAILLEEWENNLPEFIHLAYLPNRTSIDLRFSAFGTNKEFLQNEVQHQINQFKLIAGEYLISENSGSAQQVLGDILKEKRLTISTAESCTGGNIASLITSVSGSSAYYFGTIVSYNTSVKVNLLNVNQSDIDEFTVVSEQVAEQMAKGARNQLKTDISISTTGVAGPNKGEDRKEVGTVWISITNGHSTWNKTYYYPYLDREDFIKIVSNNALNLAIQFVREEC</sequence>
<dbReference type="NCBIfam" id="TIGR00177">
    <property type="entry name" value="molyb_syn"/>
    <property type="match status" value="1"/>
</dbReference>
<dbReference type="AlphaFoldDB" id="A0A376GF62"/>
<dbReference type="SMART" id="SM00852">
    <property type="entry name" value="MoCF_biosynth"/>
    <property type="match status" value="1"/>
</dbReference>
<dbReference type="Pfam" id="PF02464">
    <property type="entry name" value="CinA"/>
    <property type="match status" value="1"/>
</dbReference>
<evidence type="ECO:0000313" key="4">
    <source>
        <dbReference type="Proteomes" id="UP000254737"/>
    </source>
</evidence>